<dbReference type="Pfam" id="PF00035">
    <property type="entry name" value="dsrm"/>
    <property type="match status" value="2"/>
</dbReference>
<accession>A0ABN9FNX3</accession>
<feature type="compositionally biased region" description="Polar residues" evidence="4">
    <location>
        <begin position="126"/>
        <end position="136"/>
    </location>
</feature>
<protein>
    <recommendedName>
        <fullName evidence="5">DRBM domain-containing protein</fullName>
    </recommendedName>
</protein>
<evidence type="ECO:0000313" key="7">
    <source>
        <dbReference type="Proteomes" id="UP001162483"/>
    </source>
</evidence>
<feature type="domain" description="DRBM" evidence="5">
    <location>
        <begin position="139"/>
        <end position="208"/>
    </location>
</feature>
<evidence type="ECO:0000256" key="3">
    <source>
        <dbReference type="PROSITE-ProRule" id="PRU00266"/>
    </source>
</evidence>
<gene>
    <name evidence="6" type="ORF">SPARVUS_LOCUS12405410</name>
</gene>
<dbReference type="EMBL" id="CATNWA010017168">
    <property type="protein sequence ID" value="CAI9598517.1"/>
    <property type="molecule type" value="Genomic_DNA"/>
</dbReference>
<comment type="caution">
    <text evidence="6">The sequence shown here is derived from an EMBL/GenBank/DDBJ whole genome shotgun (WGS) entry which is preliminary data.</text>
</comment>
<dbReference type="PANTHER" id="PTHR46031:SF26">
    <property type="entry name" value="DOUBLE-STRANDED RNA-BINDING PROTEIN 2"/>
    <property type="match status" value="1"/>
</dbReference>
<dbReference type="Gene3D" id="3.30.160.20">
    <property type="match status" value="2"/>
</dbReference>
<dbReference type="SMART" id="SM00358">
    <property type="entry name" value="DSRM"/>
    <property type="match status" value="2"/>
</dbReference>
<name>A0ABN9FNX3_9NEOB</name>
<dbReference type="PANTHER" id="PTHR46031">
    <property type="match status" value="1"/>
</dbReference>
<feature type="region of interest" description="Disordered" evidence="4">
    <location>
        <begin position="94"/>
        <end position="136"/>
    </location>
</feature>
<dbReference type="SUPFAM" id="SSF54768">
    <property type="entry name" value="dsRNA-binding domain-like"/>
    <property type="match status" value="2"/>
</dbReference>
<keyword evidence="7" id="KW-1185">Reference proteome</keyword>
<evidence type="ECO:0000259" key="5">
    <source>
        <dbReference type="PROSITE" id="PS50137"/>
    </source>
</evidence>
<evidence type="ECO:0000256" key="1">
    <source>
        <dbReference type="ARBA" id="ARBA00022737"/>
    </source>
</evidence>
<evidence type="ECO:0000256" key="4">
    <source>
        <dbReference type="SAM" id="MobiDB-lite"/>
    </source>
</evidence>
<proteinExistence type="predicted"/>
<evidence type="ECO:0000256" key="2">
    <source>
        <dbReference type="ARBA" id="ARBA00022884"/>
    </source>
</evidence>
<reference evidence="6" key="1">
    <citation type="submission" date="2023-05" db="EMBL/GenBank/DDBJ databases">
        <authorList>
            <person name="Stuckert A."/>
        </authorList>
    </citation>
    <scope>NUCLEOTIDE SEQUENCE</scope>
</reference>
<dbReference type="PROSITE" id="PS50137">
    <property type="entry name" value="DS_RBD"/>
    <property type="match status" value="2"/>
</dbReference>
<feature type="non-terminal residue" evidence="6">
    <location>
        <position position="1"/>
    </location>
</feature>
<dbReference type="InterPro" id="IPR014720">
    <property type="entry name" value="dsRBD_dom"/>
</dbReference>
<keyword evidence="2 3" id="KW-0694">RNA-binding</keyword>
<organism evidence="6 7">
    <name type="scientific">Staurois parvus</name>
    <dbReference type="NCBI Taxonomy" id="386267"/>
    <lineage>
        <taxon>Eukaryota</taxon>
        <taxon>Metazoa</taxon>
        <taxon>Chordata</taxon>
        <taxon>Craniata</taxon>
        <taxon>Vertebrata</taxon>
        <taxon>Euteleostomi</taxon>
        <taxon>Amphibia</taxon>
        <taxon>Batrachia</taxon>
        <taxon>Anura</taxon>
        <taxon>Neobatrachia</taxon>
        <taxon>Ranoidea</taxon>
        <taxon>Ranidae</taxon>
        <taxon>Staurois</taxon>
    </lineage>
</organism>
<sequence>ALEALGYGGAEFQPNFIALLNQFCQKKKGWTFSFVKADCIGPSHDPEFACSAEVKGNIFPESSRKKNKKLAEKEAAYLALLALKKEFPDDIEELPEDFKDDSKSENWSCSGSTSDSSMDRSIAESGRQQSSPASEHQQNYTAILNEICQRKKWICNFVDTPLGGPSHKLQFTCRAEINGKIYPESKPHTTKKLAKKDATFLALIELKKESPQDFPEISCRS</sequence>
<evidence type="ECO:0000313" key="6">
    <source>
        <dbReference type="EMBL" id="CAI9598517.1"/>
    </source>
</evidence>
<keyword evidence="1" id="KW-0677">Repeat</keyword>
<feature type="domain" description="DRBM" evidence="5">
    <location>
        <begin position="15"/>
        <end position="85"/>
    </location>
</feature>
<dbReference type="Proteomes" id="UP001162483">
    <property type="component" value="Unassembled WGS sequence"/>
</dbReference>